<dbReference type="AlphaFoldDB" id="A0A7Z0EDD7"/>
<keyword evidence="3" id="KW-1185">Reference proteome</keyword>
<evidence type="ECO:0000313" key="2">
    <source>
        <dbReference type="EMBL" id="NYJ19560.1"/>
    </source>
</evidence>
<comment type="caution">
    <text evidence="2">The sequence shown here is derived from an EMBL/GenBank/DDBJ whole genome shotgun (WGS) entry which is preliminary data.</text>
</comment>
<feature type="domain" description="Aminotransferase class V" evidence="1">
    <location>
        <begin position="68"/>
        <end position="302"/>
    </location>
</feature>
<dbReference type="RefSeq" id="WP_179578305.1">
    <property type="nucleotide sequence ID" value="NZ_JACCFM010000001.1"/>
</dbReference>
<dbReference type="Gene3D" id="3.90.1150.10">
    <property type="entry name" value="Aspartate Aminotransferase, domain 1"/>
    <property type="match status" value="1"/>
</dbReference>
<reference evidence="2 3" key="1">
    <citation type="submission" date="2020-07" db="EMBL/GenBank/DDBJ databases">
        <title>Sequencing the genomes of 1000 actinobacteria strains.</title>
        <authorList>
            <person name="Klenk H.-P."/>
        </authorList>
    </citation>
    <scope>NUCLEOTIDE SEQUENCE [LARGE SCALE GENOMIC DNA]</scope>
    <source>
        <strain evidence="2 3">LI1</strain>
    </source>
</reference>
<dbReference type="InterPro" id="IPR015424">
    <property type="entry name" value="PyrdxlP-dep_Trfase"/>
</dbReference>
<dbReference type="Proteomes" id="UP000537260">
    <property type="component" value="Unassembled WGS sequence"/>
</dbReference>
<proteinExistence type="predicted"/>
<dbReference type="Pfam" id="PF00266">
    <property type="entry name" value="Aminotran_5"/>
    <property type="match status" value="1"/>
</dbReference>
<dbReference type="EMBL" id="JACCFM010000001">
    <property type="protein sequence ID" value="NYJ19560.1"/>
    <property type="molecule type" value="Genomic_DNA"/>
</dbReference>
<dbReference type="Gene3D" id="3.40.640.10">
    <property type="entry name" value="Type I PLP-dependent aspartate aminotransferase-like (Major domain)"/>
    <property type="match status" value="1"/>
</dbReference>
<name>A0A7Z0EDD7_9MICO</name>
<dbReference type="InterPro" id="IPR000192">
    <property type="entry name" value="Aminotrans_V_dom"/>
</dbReference>
<dbReference type="PANTHER" id="PTHR43586:SF21">
    <property type="entry name" value="PYRIDOXAL PHOSPHATE (PLP)-DEPENDENT ASPARTATE AMINOTRANSFERASE SUPERFAMILY"/>
    <property type="match status" value="1"/>
</dbReference>
<accession>A0A7Z0EDD7</accession>
<evidence type="ECO:0000313" key="3">
    <source>
        <dbReference type="Proteomes" id="UP000537260"/>
    </source>
</evidence>
<dbReference type="GO" id="GO:0016829">
    <property type="term" value="F:lyase activity"/>
    <property type="evidence" value="ECO:0007669"/>
    <property type="project" value="UniProtKB-KW"/>
</dbReference>
<dbReference type="SUPFAM" id="SSF53383">
    <property type="entry name" value="PLP-dependent transferases"/>
    <property type="match status" value="1"/>
</dbReference>
<organism evidence="2 3">
    <name type="scientific">Glaciibacter psychrotolerans</name>
    <dbReference type="NCBI Taxonomy" id="670054"/>
    <lineage>
        <taxon>Bacteria</taxon>
        <taxon>Bacillati</taxon>
        <taxon>Actinomycetota</taxon>
        <taxon>Actinomycetes</taxon>
        <taxon>Micrococcales</taxon>
        <taxon>Microbacteriaceae</taxon>
        <taxon>Glaciibacter</taxon>
    </lineage>
</organism>
<dbReference type="InterPro" id="IPR015421">
    <property type="entry name" value="PyrdxlP-dep_Trfase_major"/>
</dbReference>
<dbReference type="PANTHER" id="PTHR43586">
    <property type="entry name" value="CYSTEINE DESULFURASE"/>
    <property type="match status" value="1"/>
</dbReference>
<sequence length="359" mass="37646">MPAPADITPDTAVLSLADAQSRYGVARGYLAACTMGLPSRDTVDALTQDAQDWAAGRANPGHYGAVVDDVRSTYAALVNVRPAQVAIGSQVSVMANLLAASVPDGAEVLCVDGDFSSMVFPFLAQAHRGVTVRHASLDTLADHIGPRTWLVAFSLVQSATGALADTDSIVAAARAHGARTFCDTTQATGWLPVNASLFDATACHAYKWLCSPRGVAFLTVSDDFLPRLRPSQVGWYAGGNPWASCYGPEMNLAADARRFDVSPAWPAWVGARPALELFSRLDIAAVRDHAVGLGDALCDGLGIPRQGQAIVTWPDAAENDVSRLAHAGITASARAGRARAAFHLWNDATDVADALNALA</sequence>
<dbReference type="InterPro" id="IPR015422">
    <property type="entry name" value="PyrdxlP-dep_Trfase_small"/>
</dbReference>
<protein>
    <submittedName>
        <fullName evidence="2">Selenocysteine lyase/cysteine desulfurase</fullName>
    </submittedName>
</protein>
<keyword evidence="2" id="KW-0456">Lyase</keyword>
<gene>
    <name evidence="2" type="ORF">HNR05_001351</name>
</gene>
<evidence type="ECO:0000259" key="1">
    <source>
        <dbReference type="Pfam" id="PF00266"/>
    </source>
</evidence>